<dbReference type="PANTHER" id="PTHR43861">
    <property type="entry name" value="TRANS-ACONITATE 2-METHYLTRANSFERASE-RELATED"/>
    <property type="match status" value="1"/>
</dbReference>
<name>A0A916ZYG5_9RHOB</name>
<protein>
    <submittedName>
        <fullName evidence="4">Methyltransferase</fullName>
    </submittedName>
</protein>
<evidence type="ECO:0000259" key="3">
    <source>
        <dbReference type="Pfam" id="PF13649"/>
    </source>
</evidence>
<reference evidence="5" key="1">
    <citation type="journal article" date="2019" name="Int. J. Syst. Evol. Microbiol.">
        <title>The Global Catalogue of Microorganisms (GCM) 10K type strain sequencing project: providing services to taxonomists for standard genome sequencing and annotation.</title>
        <authorList>
            <consortium name="The Broad Institute Genomics Platform"/>
            <consortium name="The Broad Institute Genome Sequencing Center for Infectious Disease"/>
            <person name="Wu L."/>
            <person name="Ma J."/>
        </authorList>
    </citation>
    <scope>NUCLEOTIDE SEQUENCE [LARGE SCALE GENOMIC DNA]</scope>
    <source>
        <strain evidence="5">CGMCC 1.12664</strain>
    </source>
</reference>
<dbReference type="CDD" id="cd02440">
    <property type="entry name" value="AdoMet_MTases"/>
    <property type="match status" value="1"/>
</dbReference>
<keyword evidence="2" id="KW-0808">Transferase</keyword>
<keyword evidence="5" id="KW-1185">Reference proteome</keyword>
<evidence type="ECO:0000256" key="2">
    <source>
        <dbReference type="ARBA" id="ARBA00022679"/>
    </source>
</evidence>
<accession>A0A916ZYG5</accession>
<evidence type="ECO:0000256" key="1">
    <source>
        <dbReference type="ARBA" id="ARBA00022603"/>
    </source>
</evidence>
<dbReference type="PANTHER" id="PTHR43861:SF1">
    <property type="entry name" value="TRANS-ACONITATE 2-METHYLTRANSFERASE"/>
    <property type="match status" value="1"/>
</dbReference>
<dbReference type="RefSeq" id="WP_188475965.1">
    <property type="nucleotide sequence ID" value="NZ_BMFJ01000001.1"/>
</dbReference>
<dbReference type="Pfam" id="PF13649">
    <property type="entry name" value="Methyltransf_25"/>
    <property type="match status" value="1"/>
</dbReference>
<dbReference type="EMBL" id="BMFJ01000001">
    <property type="protein sequence ID" value="GGE18465.1"/>
    <property type="molecule type" value="Genomic_DNA"/>
</dbReference>
<gene>
    <name evidence="4" type="ORF">GCM10011360_04080</name>
</gene>
<dbReference type="GO" id="GO:0008168">
    <property type="term" value="F:methyltransferase activity"/>
    <property type="evidence" value="ECO:0007669"/>
    <property type="project" value="UniProtKB-KW"/>
</dbReference>
<evidence type="ECO:0000313" key="5">
    <source>
        <dbReference type="Proteomes" id="UP000612855"/>
    </source>
</evidence>
<dbReference type="Gene3D" id="3.40.50.150">
    <property type="entry name" value="Vaccinia Virus protein VP39"/>
    <property type="match status" value="1"/>
</dbReference>
<keyword evidence="1 4" id="KW-0489">Methyltransferase</keyword>
<sequence length="200" mass="21743">MSADPAGVRAVYDRNAVAFDARRRESRMETGWISRFAALLPDGAEVLDLGCGSGEPVARLLLDAGFRVTGADFSPSMLRIARATFPRAEWIEADMRDLDLGRTFDGIVAWHSVFHLTVQEQRAALPRIAAHLRPGGVLMMTSGITEGESDGQVGKDRVYHASLDAAEYRRILAGQGVPVTEFVVDDPETGGSNILMARRS</sequence>
<feature type="domain" description="Methyltransferase" evidence="3">
    <location>
        <begin position="46"/>
        <end position="136"/>
    </location>
</feature>
<comment type="caution">
    <text evidence="4">The sequence shown here is derived from an EMBL/GenBank/DDBJ whole genome shotgun (WGS) entry which is preliminary data.</text>
</comment>
<proteinExistence type="predicted"/>
<dbReference type="InterPro" id="IPR041698">
    <property type="entry name" value="Methyltransf_25"/>
</dbReference>
<dbReference type="AlphaFoldDB" id="A0A916ZYG5"/>
<dbReference type="InterPro" id="IPR029063">
    <property type="entry name" value="SAM-dependent_MTases_sf"/>
</dbReference>
<dbReference type="GO" id="GO:0032259">
    <property type="term" value="P:methylation"/>
    <property type="evidence" value="ECO:0007669"/>
    <property type="project" value="UniProtKB-KW"/>
</dbReference>
<evidence type="ECO:0000313" key="4">
    <source>
        <dbReference type="EMBL" id="GGE18465.1"/>
    </source>
</evidence>
<organism evidence="4 5">
    <name type="scientific">Primorskyibacter flagellatus</name>
    <dbReference type="NCBI Taxonomy" id="1387277"/>
    <lineage>
        <taxon>Bacteria</taxon>
        <taxon>Pseudomonadati</taxon>
        <taxon>Pseudomonadota</taxon>
        <taxon>Alphaproteobacteria</taxon>
        <taxon>Rhodobacterales</taxon>
        <taxon>Roseobacteraceae</taxon>
        <taxon>Primorskyibacter</taxon>
    </lineage>
</organism>
<dbReference type="Proteomes" id="UP000612855">
    <property type="component" value="Unassembled WGS sequence"/>
</dbReference>
<dbReference type="SUPFAM" id="SSF53335">
    <property type="entry name" value="S-adenosyl-L-methionine-dependent methyltransferases"/>
    <property type="match status" value="1"/>
</dbReference>